<comment type="cofactor">
    <cofactor evidence="8">
        <name>a divalent metal cation</name>
        <dbReference type="ChEBI" id="CHEBI:60240"/>
    </cofactor>
    <text evidence="8">Binds 1 divalent metal cation per subunit.</text>
</comment>
<dbReference type="EC" id="2.7.7.60" evidence="9"/>
<dbReference type="InterPro" id="IPR029044">
    <property type="entry name" value="Nucleotide-diphossugar_trans"/>
</dbReference>
<evidence type="ECO:0000256" key="2">
    <source>
        <dbReference type="ARBA" id="ARBA00004787"/>
    </source>
</evidence>
<evidence type="ECO:0000313" key="11">
    <source>
        <dbReference type="EMBL" id="QKJ24924.1"/>
    </source>
</evidence>
<dbReference type="Gene3D" id="3.90.550.10">
    <property type="entry name" value="Spore Coat Polysaccharide Biosynthesis Protein SpsA, Chain A"/>
    <property type="match status" value="1"/>
</dbReference>
<evidence type="ECO:0000256" key="9">
    <source>
        <dbReference type="HAMAP-Rule" id="MF_00108"/>
    </source>
</evidence>
<feature type="binding site" evidence="8">
    <location>
        <position position="257"/>
    </location>
    <ligand>
        <name>a divalent metal cation</name>
        <dbReference type="ChEBI" id="CHEBI:60240"/>
    </ligand>
</feature>
<dbReference type="SUPFAM" id="SSF53448">
    <property type="entry name" value="Nucleotide-diphospho-sugar transferases"/>
    <property type="match status" value="1"/>
</dbReference>
<keyword evidence="5 9" id="KW-0548">Nucleotidyltransferase</keyword>
<dbReference type="InterPro" id="IPR018294">
    <property type="entry name" value="ISPD_synthase_CS"/>
</dbReference>
<dbReference type="InterPro" id="IPR036571">
    <property type="entry name" value="MECDP_synthase_sf"/>
</dbReference>
<dbReference type="PANTHER" id="PTHR32125">
    <property type="entry name" value="2-C-METHYL-D-ERYTHRITOL 4-PHOSPHATE CYTIDYLYLTRANSFERASE, CHLOROPLASTIC"/>
    <property type="match status" value="1"/>
</dbReference>
<protein>
    <recommendedName>
        <fullName evidence="8 9">Multifunctional fusion protein</fullName>
    </recommendedName>
    <domain>
        <recommendedName>
            <fullName evidence="8">2-C-methyl-D-erythritol 2,4-cyclodiphosphate synthase</fullName>
            <shortName evidence="8">MECDP-synthase</shortName>
            <shortName evidence="8">MECPP-synthase</shortName>
            <shortName evidence="8">MECPS</shortName>
            <ecNumber evidence="8">4.6.1.12</ecNumber>
        </recommendedName>
    </domain>
    <domain>
        <recommendedName>
            <fullName evidence="9">2-C-methyl-D-erythritol 4-phosphate cytidylyltransferase</fullName>
            <ecNumber evidence="9">2.7.7.60</ecNumber>
        </recommendedName>
        <alternativeName>
            <fullName evidence="9">4-diphosphocytidyl-2C-methyl-D-erythritol synthase</fullName>
        </alternativeName>
        <alternativeName>
            <fullName evidence="9">MEP cytidylyltransferase</fullName>
            <shortName evidence="9">MCT</shortName>
        </alternativeName>
    </domain>
</protein>
<dbReference type="AlphaFoldDB" id="A0A7D4PWV8"/>
<feature type="binding site" evidence="8">
    <location>
        <begin position="344"/>
        <end position="347"/>
    </location>
    <ligand>
        <name>4-CDP-2-C-methyl-D-erythritol 2-phosphate</name>
        <dbReference type="ChEBI" id="CHEBI:57919"/>
    </ligand>
</feature>
<dbReference type="InterPro" id="IPR003526">
    <property type="entry name" value="MECDP_synthase"/>
</dbReference>
<dbReference type="InterPro" id="IPR001228">
    <property type="entry name" value="IspD"/>
</dbReference>
<evidence type="ECO:0000256" key="7">
    <source>
        <dbReference type="ARBA" id="ARBA00023268"/>
    </source>
</evidence>
<comment type="pathway">
    <text evidence="2 9">Isoprenoid biosynthesis; isopentenyl diphosphate biosynthesis via DXP pathway; isopentenyl diphosphate from 1-deoxy-D-xylulose 5-phosphate: step 2/6.</text>
</comment>
<dbReference type="NCBIfam" id="TIGR00151">
    <property type="entry name" value="ispF"/>
    <property type="match status" value="1"/>
</dbReference>
<dbReference type="GO" id="GO:0046872">
    <property type="term" value="F:metal ion binding"/>
    <property type="evidence" value="ECO:0007669"/>
    <property type="project" value="UniProtKB-KW"/>
</dbReference>
<dbReference type="EMBL" id="CP054056">
    <property type="protein sequence ID" value="QKJ24924.1"/>
    <property type="molecule type" value="Genomic_DNA"/>
</dbReference>
<dbReference type="Pfam" id="PF02542">
    <property type="entry name" value="YgbB"/>
    <property type="match status" value="1"/>
</dbReference>
<feature type="site" description="Transition state stabilizer" evidence="9">
    <location>
        <position position="15"/>
    </location>
</feature>
<feature type="site" description="Transition state stabilizer" evidence="8">
    <location>
        <position position="345"/>
    </location>
</feature>
<feature type="binding site" evidence="8">
    <location>
        <begin position="223"/>
        <end position="225"/>
    </location>
    <ligand>
        <name>4-CDP-2-C-methyl-D-erythritol 2-phosphate</name>
        <dbReference type="ChEBI" id="CHEBI:57919"/>
    </ligand>
</feature>
<evidence type="ECO:0000313" key="12">
    <source>
        <dbReference type="Proteomes" id="UP000501003"/>
    </source>
</evidence>
<keyword evidence="4 9" id="KW-0808">Transferase</keyword>
<feature type="binding site" evidence="8">
    <location>
        <position position="223"/>
    </location>
    <ligand>
        <name>a divalent metal cation</name>
        <dbReference type="ChEBI" id="CHEBI:60240"/>
    </ligand>
</feature>
<dbReference type="GO" id="GO:0050518">
    <property type="term" value="F:2-C-methyl-D-erythritol 4-phosphate cytidylyltransferase activity"/>
    <property type="evidence" value="ECO:0007669"/>
    <property type="project" value="UniProtKB-UniRule"/>
</dbReference>
<keyword evidence="12" id="KW-1185">Reference proteome</keyword>
<comment type="caution">
    <text evidence="8">Lacks conserved residue(s) required for the propagation of feature annotation.</text>
</comment>
<name>A0A7D4PWV8_9MICO</name>
<reference evidence="11 12" key="1">
    <citation type="submission" date="2020-05" db="EMBL/GenBank/DDBJ databases">
        <title>Aquirufa sp. strain 15G-AUS-rot a new Aquirufa species.</title>
        <authorList>
            <person name="Pitt A."/>
            <person name="Hahn M.W."/>
        </authorList>
    </citation>
    <scope>NUCLEOTIDE SEQUENCE [LARGE SCALE GENOMIC DNA]</scope>
    <source>
        <strain evidence="11 12">15G-AUS-rot</strain>
    </source>
</reference>
<organism evidence="11 12">
    <name type="scientific">Aquiluna borgnonia</name>
    <dbReference type="NCBI Taxonomy" id="2499157"/>
    <lineage>
        <taxon>Bacteria</taxon>
        <taxon>Bacillati</taxon>
        <taxon>Actinomycetota</taxon>
        <taxon>Actinomycetes</taxon>
        <taxon>Micrococcales</taxon>
        <taxon>Microbacteriaceae</taxon>
        <taxon>Luna cluster</taxon>
        <taxon>Luna-1 subcluster</taxon>
        <taxon>Aquiluna</taxon>
    </lineage>
</organism>
<comment type="similarity">
    <text evidence="3 9">Belongs to the IspD/TarI cytidylyltransferase family. IspD subfamily.</text>
</comment>
<dbReference type="NCBIfam" id="TIGR00453">
    <property type="entry name" value="ispD"/>
    <property type="match status" value="1"/>
</dbReference>
<dbReference type="GO" id="GO:0016114">
    <property type="term" value="P:terpenoid biosynthetic process"/>
    <property type="evidence" value="ECO:0007669"/>
    <property type="project" value="InterPro"/>
</dbReference>
<keyword evidence="8" id="KW-0479">Metal-binding</keyword>
<feature type="domain" description="2-C-methyl-D-erythritol 2,4-cyclodiphosphate synthase" evidence="10">
    <location>
        <begin position="217"/>
        <end position="366"/>
    </location>
</feature>
<feature type="binding site" evidence="8">
    <location>
        <position position="225"/>
    </location>
    <ligand>
        <name>a divalent metal cation</name>
        <dbReference type="ChEBI" id="CHEBI:60240"/>
    </ligand>
</feature>
<dbReference type="RefSeq" id="WP_173493221.1">
    <property type="nucleotide sequence ID" value="NZ_CP054056.1"/>
</dbReference>
<feature type="site" description="Positions MEP for the nucleophilic attack" evidence="9">
    <location>
        <position position="149"/>
    </location>
</feature>
<dbReference type="CDD" id="cd00554">
    <property type="entry name" value="MECDP_synthase"/>
    <property type="match status" value="1"/>
</dbReference>
<comment type="function">
    <text evidence="9">Catalyzes the formation of 4-diphosphocytidyl-2-C-methyl-D-erythritol from CTP and 2-C-methyl-D-erythritol 4-phosphate (MEP).</text>
</comment>
<dbReference type="EC" id="4.6.1.12" evidence="8"/>
<dbReference type="CDD" id="cd02516">
    <property type="entry name" value="CDP-ME_synthetase"/>
    <property type="match status" value="1"/>
</dbReference>
<dbReference type="HAMAP" id="MF_00107">
    <property type="entry name" value="IspF"/>
    <property type="match status" value="1"/>
</dbReference>
<dbReference type="GO" id="GO:0008685">
    <property type="term" value="F:2-C-methyl-D-erythritol 2,4-cyclodiphosphate synthase activity"/>
    <property type="evidence" value="ECO:0007669"/>
    <property type="project" value="UniProtKB-UniRule"/>
</dbReference>
<accession>A0A7D4PWV8</accession>
<dbReference type="Pfam" id="PF01128">
    <property type="entry name" value="IspD"/>
    <property type="match status" value="1"/>
</dbReference>
<evidence type="ECO:0000256" key="6">
    <source>
        <dbReference type="ARBA" id="ARBA00023229"/>
    </source>
</evidence>
<dbReference type="SUPFAM" id="SSF69765">
    <property type="entry name" value="IpsF-like"/>
    <property type="match status" value="1"/>
</dbReference>
<dbReference type="PROSITE" id="PS01295">
    <property type="entry name" value="ISPD"/>
    <property type="match status" value="1"/>
</dbReference>
<dbReference type="KEGG" id="aqg:HRU87_01590"/>
<comment type="pathway">
    <text evidence="8">Isoprenoid biosynthesis; isopentenyl diphosphate biosynthesis via DXP pathway; isopentenyl diphosphate from 1-deoxy-D-xylulose 5-phosphate: step 4/6.</text>
</comment>
<dbReference type="HAMAP" id="MF_00108">
    <property type="entry name" value="IspD"/>
    <property type="match status" value="1"/>
</dbReference>
<dbReference type="InterPro" id="IPR034683">
    <property type="entry name" value="IspD/TarI"/>
</dbReference>
<feature type="site" description="Transition state stabilizer" evidence="9">
    <location>
        <position position="22"/>
    </location>
</feature>
<dbReference type="UniPathway" id="UPA00056">
    <property type="reaction ID" value="UER00093"/>
</dbReference>
<comment type="catalytic activity">
    <reaction evidence="1 9">
        <text>2-C-methyl-D-erythritol 4-phosphate + CTP + H(+) = 4-CDP-2-C-methyl-D-erythritol + diphosphate</text>
        <dbReference type="Rhea" id="RHEA:13429"/>
        <dbReference type="ChEBI" id="CHEBI:15378"/>
        <dbReference type="ChEBI" id="CHEBI:33019"/>
        <dbReference type="ChEBI" id="CHEBI:37563"/>
        <dbReference type="ChEBI" id="CHEBI:57823"/>
        <dbReference type="ChEBI" id="CHEBI:58262"/>
        <dbReference type="EC" id="2.7.7.60"/>
    </reaction>
</comment>
<comment type="similarity">
    <text evidence="8">Belongs to the IspF family.</text>
</comment>
<feature type="binding site" evidence="8">
    <location>
        <begin position="271"/>
        <end position="273"/>
    </location>
    <ligand>
        <name>4-CDP-2-C-methyl-D-erythritol 2-phosphate</name>
        <dbReference type="ChEBI" id="CHEBI:57919"/>
    </ligand>
</feature>
<dbReference type="Gene3D" id="3.30.1330.50">
    <property type="entry name" value="2-C-methyl-D-erythritol 2,4-cyclodiphosphate synthase"/>
    <property type="match status" value="1"/>
</dbReference>
<evidence type="ECO:0000256" key="3">
    <source>
        <dbReference type="ARBA" id="ARBA00009789"/>
    </source>
</evidence>
<evidence type="ECO:0000259" key="10">
    <source>
        <dbReference type="Pfam" id="PF02542"/>
    </source>
</evidence>
<comment type="catalytic activity">
    <reaction evidence="8">
        <text>4-CDP-2-C-methyl-D-erythritol 2-phosphate = 2-C-methyl-D-erythritol 2,4-cyclic diphosphate + CMP</text>
        <dbReference type="Rhea" id="RHEA:23864"/>
        <dbReference type="ChEBI" id="CHEBI:57919"/>
        <dbReference type="ChEBI" id="CHEBI:58483"/>
        <dbReference type="ChEBI" id="CHEBI:60377"/>
        <dbReference type="EC" id="4.6.1.12"/>
    </reaction>
</comment>
<keyword evidence="7" id="KW-0511">Multifunctional enzyme</keyword>
<evidence type="ECO:0000256" key="4">
    <source>
        <dbReference type="ARBA" id="ARBA00022679"/>
    </source>
</evidence>
<evidence type="ECO:0000256" key="5">
    <source>
        <dbReference type="ARBA" id="ARBA00022695"/>
    </source>
</evidence>
<keyword evidence="6 8" id="KW-0414">Isoprene biosynthesis</keyword>
<comment type="function">
    <text evidence="8">Involved in the biosynthesis of isopentenyl diphosphate (IPP) and dimethylallyl diphosphate (DMAPP), two major building blocks of isoprenoid compounds. Catalyzes the conversion of 4-diphosphocytidyl-2-C-methyl-D-erythritol 2-phosphate (CDP-ME2P) to 2-C-methyl-D-erythritol 2,4-cyclodiphosphate (ME-CPP) with a corresponding release of cytidine 5-monophosphate (CMP).</text>
</comment>
<keyword evidence="8" id="KW-0456">Lyase</keyword>
<comment type="subunit">
    <text evidence="8">Homotrimer.</text>
</comment>
<feature type="site" description="Transition state stabilizer" evidence="8">
    <location>
        <position position="249"/>
    </location>
</feature>
<gene>
    <name evidence="9 11" type="primary">ispD</name>
    <name evidence="8" type="synonym">ispF</name>
    <name evidence="11" type="ORF">HRU87_01590</name>
</gene>
<dbReference type="GO" id="GO:0019288">
    <property type="term" value="P:isopentenyl diphosphate biosynthetic process, methylerythritol 4-phosphate pathway"/>
    <property type="evidence" value="ECO:0007669"/>
    <property type="project" value="UniProtKB-UniRule"/>
</dbReference>
<evidence type="ECO:0000256" key="8">
    <source>
        <dbReference type="HAMAP-Rule" id="MF_00107"/>
    </source>
</evidence>
<feature type="binding site" evidence="8">
    <location>
        <position position="351"/>
    </location>
    <ligand>
        <name>4-CDP-2-C-methyl-D-erythritol 2-phosphate</name>
        <dbReference type="ChEBI" id="CHEBI:57919"/>
    </ligand>
</feature>
<dbReference type="Proteomes" id="UP000501003">
    <property type="component" value="Chromosome"/>
</dbReference>
<sequence>MSVAVVLVAAGNGERLGLGLPKALVQIDGKTILEHSLEAVSSFQPNQLVVVAHEDRVPEFQELVQNSYAGKFSVVPGGSSRQGSVANGLQLVDSALVLVHDAARCFTPAEVFHAVQAGLETSPCVIPALAVTDTIKRVSGDQVLGTEDRDQLRAAQTPQGFHTNLLKAAIAQSTEVFTDEAALMQSAGHSVSFVTGSPLSKKITTIADLGERTTNQRTGIGSDAHKFSGDGTLVLGCLSWEGLPKLEGHSDGDSIAHAMVDAMLSAAGLGDIGTNFGVDRPEYSGASGEVFLSATLDLISASGYELVNIAVQVVADRPKIGPRRLELEQRLSRIVGAPVSIGATTTDGLGFLSDSRGVAAVATALLRARG</sequence>
<dbReference type="PANTHER" id="PTHR32125:SF4">
    <property type="entry name" value="2-C-METHYL-D-ERYTHRITOL 4-PHOSPHATE CYTIDYLYLTRANSFERASE, CHLOROPLASTIC"/>
    <property type="match status" value="1"/>
</dbReference>
<dbReference type="InterPro" id="IPR050088">
    <property type="entry name" value="IspD/TarI_cytidylyltransf_bact"/>
</dbReference>
<feature type="binding site" evidence="8">
    <location>
        <begin position="249"/>
        <end position="250"/>
    </location>
    <ligand>
        <name>4-CDP-2-C-methyl-D-erythritol 2-phosphate</name>
        <dbReference type="ChEBI" id="CHEBI:57919"/>
    </ligand>
</feature>
<feature type="site" description="Positions MEP for the nucleophilic attack" evidence="9">
    <location>
        <position position="202"/>
    </location>
</feature>
<proteinExistence type="inferred from homology"/>
<evidence type="ECO:0000256" key="1">
    <source>
        <dbReference type="ARBA" id="ARBA00001282"/>
    </source>
</evidence>